<dbReference type="Pfam" id="PF24842">
    <property type="entry name" value="UFD1_N2"/>
    <property type="match status" value="1"/>
</dbReference>
<gene>
    <name evidence="2" type="primary">UFD1</name>
    <name evidence="2" type="ORF">KIN20_001360</name>
</gene>
<feature type="domain" description="Ubiquitin fusion degradation protein UFD1 N-terminal subdomain 2" evidence="1">
    <location>
        <begin position="23"/>
        <end position="62"/>
    </location>
</feature>
<dbReference type="GO" id="GO:0006511">
    <property type="term" value="P:ubiquitin-dependent protein catabolic process"/>
    <property type="evidence" value="ECO:0007669"/>
    <property type="project" value="InterPro"/>
</dbReference>
<evidence type="ECO:0000313" key="2">
    <source>
        <dbReference type="EMBL" id="KAJ1346543.1"/>
    </source>
</evidence>
<accession>A0AAD5QC67</accession>
<protein>
    <submittedName>
        <fullName evidence="2">Ubiquitin fusion degradation protein</fullName>
    </submittedName>
</protein>
<keyword evidence="3" id="KW-1185">Reference proteome</keyword>
<dbReference type="EMBL" id="JAHQIW010000189">
    <property type="protein sequence ID" value="KAJ1346543.1"/>
    <property type="molecule type" value="Genomic_DNA"/>
</dbReference>
<sequence length="66" mass="7496">MMKQLRIDDGAEIRVDSVTLPSATYAKLKPQSLEFLNISNPRAVLEVELRKFACLTKKRCYCCSVC</sequence>
<comment type="caution">
    <text evidence="2">The sequence shown here is derived from an EMBL/GenBank/DDBJ whole genome shotgun (WGS) entry which is preliminary data.</text>
</comment>
<evidence type="ECO:0000313" key="3">
    <source>
        <dbReference type="Proteomes" id="UP001196413"/>
    </source>
</evidence>
<dbReference type="PANTHER" id="PTHR12555">
    <property type="entry name" value="UBIQUITIN FUSION DEGRADATON PROTEIN 1"/>
    <property type="match status" value="1"/>
</dbReference>
<dbReference type="Gene3D" id="3.10.330.10">
    <property type="match status" value="1"/>
</dbReference>
<dbReference type="AlphaFoldDB" id="A0AAD5QC67"/>
<reference evidence="2" key="1">
    <citation type="submission" date="2021-06" db="EMBL/GenBank/DDBJ databases">
        <title>Parelaphostrongylus tenuis whole genome reference sequence.</title>
        <authorList>
            <person name="Garwood T.J."/>
            <person name="Larsen P.A."/>
            <person name="Fountain-Jones N.M."/>
            <person name="Garbe J.R."/>
            <person name="Macchietto M.G."/>
            <person name="Kania S.A."/>
            <person name="Gerhold R.W."/>
            <person name="Richards J.E."/>
            <person name="Wolf T.M."/>
        </authorList>
    </citation>
    <scope>NUCLEOTIDE SEQUENCE</scope>
    <source>
        <strain evidence="2">MNPRO001-30</strain>
        <tissue evidence="2">Meninges</tissue>
    </source>
</reference>
<organism evidence="2 3">
    <name type="scientific">Parelaphostrongylus tenuis</name>
    <name type="common">Meningeal worm</name>
    <dbReference type="NCBI Taxonomy" id="148309"/>
    <lineage>
        <taxon>Eukaryota</taxon>
        <taxon>Metazoa</taxon>
        <taxon>Ecdysozoa</taxon>
        <taxon>Nematoda</taxon>
        <taxon>Chromadorea</taxon>
        <taxon>Rhabditida</taxon>
        <taxon>Rhabditina</taxon>
        <taxon>Rhabditomorpha</taxon>
        <taxon>Strongyloidea</taxon>
        <taxon>Metastrongylidae</taxon>
        <taxon>Parelaphostrongylus</taxon>
    </lineage>
</organism>
<name>A0AAD5QC67_PARTN</name>
<dbReference type="GO" id="GO:0034098">
    <property type="term" value="C:VCP-NPL4-UFD1 AAA ATPase complex"/>
    <property type="evidence" value="ECO:0007669"/>
    <property type="project" value="TreeGrafter"/>
</dbReference>
<dbReference type="PANTHER" id="PTHR12555:SF13">
    <property type="entry name" value="UBIQUITIN RECOGNITION FACTOR IN ER-ASSOCIATED DEGRADATION PROTEIN 1"/>
    <property type="match status" value="1"/>
</dbReference>
<dbReference type="InterPro" id="IPR004854">
    <property type="entry name" value="Ufd1-like"/>
</dbReference>
<dbReference type="GO" id="GO:0036503">
    <property type="term" value="P:ERAD pathway"/>
    <property type="evidence" value="ECO:0007669"/>
    <property type="project" value="TreeGrafter"/>
</dbReference>
<dbReference type="GO" id="GO:0031593">
    <property type="term" value="F:polyubiquitin modification-dependent protein binding"/>
    <property type="evidence" value="ECO:0007669"/>
    <property type="project" value="TreeGrafter"/>
</dbReference>
<dbReference type="Proteomes" id="UP001196413">
    <property type="component" value="Unassembled WGS sequence"/>
</dbReference>
<proteinExistence type="predicted"/>
<evidence type="ECO:0000259" key="1">
    <source>
        <dbReference type="Pfam" id="PF24842"/>
    </source>
</evidence>
<dbReference type="InterPro" id="IPR055418">
    <property type="entry name" value="UFD1_N2"/>
</dbReference>